<dbReference type="Pfam" id="PF14659">
    <property type="entry name" value="Phage_int_SAM_3"/>
    <property type="match status" value="1"/>
</dbReference>
<dbReference type="InterPro" id="IPR011010">
    <property type="entry name" value="DNA_brk_join_enz"/>
</dbReference>
<dbReference type="InterPro" id="IPR004107">
    <property type="entry name" value="Integrase_SAM-like_N"/>
</dbReference>
<accession>C1FM70</accession>
<gene>
    <name evidence="9" type="ordered locus">CLM_1614</name>
</gene>
<dbReference type="PROSITE" id="PS51898">
    <property type="entry name" value="TYR_RECOMBINASE"/>
    <property type="match status" value="1"/>
</dbReference>
<evidence type="ECO:0000259" key="7">
    <source>
        <dbReference type="PROSITE" id="PS51898"/>
    </source>
</evidence>
<dbReference type="InterPro" id="IPR044068">
    <property type="entry name" value="CB"/>
</dbReference>
<keyword evidence="3" id="KW-0229">DNA integration</keyword>
<dbReference type="GO" id="GO:0003677">
    <property type="term" value="F:DNA binding"/>
    <property type="evidence" value="ECO:0007669"/>
    <property type="project" value="UniProtKB-UniRule"/>
</dbReference>
<evidence type="ECO:0000256" key="1">
    <source>
        <dbReference type="ARBA" id="ARBA00003283"/>
    </source>
</evidence>
<dbReference type="PANTHER" id="PTHR30349:SF64">
    <property type="entry name" value="PROPHAGE INTEGRASE INTD-RELATED"/>
    <property type="match status" value="1"/>
</dbReference>
<dbReference type="InterPro" id="IPR050090">
    <property type="entry name" value="Tyrosine_recombinase_XerCD"/>
</dbReference>
<keyword evidence="4 6" id="KW-0238">DNA-binding</keyword>
<keyword evidence="5" id="KW-0233">DNA recombination</keyword>
<evidence type="ECO:0000259" key="8">
    <source>
        <dbReference type="PROSITE" id="PS51900"/>
    </source>
</evidence>
<dbReference type="AlphaFoldDB" id="C1FM70"/>
<dbReference type="PANTHER" id="PTHR30349">
    <property type="entry name" value="PHAGE INTEGRASE-RELATED"/>
    <property type="match status" value="1"/>
</dbReference>
<proteinExistence type="inferred from homology"/>
<dbReference type="Gene3D" id="1.10.150.130">
    <property type="match status" value="1"/>
</dbReference>
<evidence type="ECO:0000313" key="9">
    <source>
        <dbReference type="EMBL" id="ACO84363.1"/>
    </source>
</evidence>
<dbReference type="CDD" id="cd01189">
    <property type="entry name" value="INT_ICEBs1_C_like"/>
    <property type="match status" value="1"/>
</dbReference>
<dbReference type="KEGG" id="cby:CLM_1614"/>
<dbReference type="RefSeq" id="WP_012704184.1">
    <property type="nucleotide sequence ID" value="NC_012563.1"/>
</dbReference>
<evidence type="ECO:0000313" key="10">
    <source>
        <dbReference type="Proteomes" id="UP000001374"/>
    </source>
</evidence>
<comment type="similarity">
    <text evidence="2">Belongs to the 'phage' integrase family.</text>
</comment>
<protein>
    <submittedName>
        <fullName evidence="9">Phage integrase</fullName>
    </submittedName>
</protein>
<dbReference type="InterPro" id="IPR013762">
    <property type="entry name" value="Integrase-like_cat_sf"/>
</dbReference>
<dbReference type="Pfam" id="PF00589">
    <property type="entry name" value="Phage_integrase"/>
    <property type="match status" value="1"/>
</dbReference>
<dbReference type="InterPro" id="IPR002104">
    <property type="entry name" value="Integrase_catalytic"/>
</dbReference>
<dbReference type="Gene3D" id="1.10.443.10">
    <property type="entry name" value="Intergrase catalytic core"/>
    <property type="match status" value="1"/>
</dbReference>
<name>C1FM70_CLOBJ</name>
<dbReference type="eggNOG" id="COG0582">
    <property type="taxonomic scope" value="Bacteria"/>
</dbReference>
<sequence length="349" mass="41546">MAVYKNEERGTYFCTFYYTDWTGKKKRKKKEGFKRQKDAKDYERDFLNKQKNDPGINFENLVNIYLDDIKNKIRFTTFRQKKLIVDLKIAPYFKDINLNNITPNHIRKWQNKIMENDYSDTYLRTINNQLSAIFNFAIRYYNLSSNPVVKAGPMGKKNADVMQFWTVEEFKTFIEYVKKPIYKLAFKILFWTGIRSGELLALTYKDIDLDRKIININKNYARINKKDIINPPKTLKSKREVTISDFLCEDIKEYKNKIYNLNENERIFTIAKQNINAQLNRTCKKSGIKKIRLHDLRHSHASLLIELGFTPLLISERLGHENIETTLNTYSHLYPNKHTEVAKELDKLY</sequence>
<feature type="domain" description="Core-binding (CB)" evidence="8">
    <location>
        <begin position="56"/>
        <end position="138"/>
    </location>
</feature>
<dbReference type="SUPFAM" id="SSF56349">
    <property type="entry name" value="DNA breaking-rejoining enzymes"/>
    <property type="match status" value="1"/>
</dbReference>
<reference evidence="9 10" key="1">
    <citation type="submission" date="2008-10" db="EMBL/GenBank/DDBJ databases">
        <title>Genome sequence of Clostridium botulinum A2 Kyoto.</title>
        <authorList>
            <person name="Shrivastava S."/>
            <person name="Brinkac L.M."/>
            <person name="Brown J.L."/>
            <person name="Bruce D."/>
            <person name="Detter C.C."/>
            <person name="Johnson E.A."/>
            <person name="Munk C.A."/>
            <person name="Smith L.A."/>
            <person name="Smith T.J."/>
            <person name="Sutton G."/>
            <person name="Brettin T.S."/>
        </authorList>
    </citation>
    <scope>NUCLEOTIDE SEQUENCE [LARGE SCALE GENOMIC DNA]</scope>
    <source>
        <strain evidence="10">Kyoto / Type A2</strain>
    </source>
</reference>
<dbReference type="GO" id="GO:0006310">
    <property type="term" value="P:DNA recombination"/>
    <property type="evidence" value="ECO:0007669"/>
    <property type="project" value="UniProtKB-KW"/>
</dbReference>
<evidence type="ECO:0000256" key="2">
    <source>
        <dbReference type="ARBA" id="ARBA00008857"/>
    </source>
</evidence>
<dbReference type="InterPro" id="IPR028259">
    <property type="entry name" value="AP2-like_int_N"/>
</dbReference>
<dbReference type="Pfam" id="PF14657">
    <property type="entry name" value="Arm-DNA-bind_4"/>
    <property type="match status" value="1"/>
</dbReference>
<dbReference type="GO" id="GO:0015074">
    <property type="term" value="P:DNA integration"/>
    <property type="evidence" value="ECO:0007669"/>
    <property type="project" value="UniProtKB-KW"/>
</dbReference>
<feature type="domain" description="Tyr recombinase" evidence="7">
    <location>
        <begin position="160"/>
        <end position="343"/>
    </location>
</feature>
<evidence type="ECO:0000256" key="3">
    <source>
        <dbReference type="ARBA" id="ARBA00022908"/>
    </source>
</evidence>
<dbReference type="InterPro" id="IPR010998">
    <property type="entry name" value="Integrase_recombinase_N"/>
</dbReference>
<dbReference type="Proteomes" id="UP000001374">
    <property type="component" value="Chromosome"/>
</dbReference>
<evidence type="ECO:0000256" key="6">
    <source>
        <dbReference type="PROSITE-ProRule" id="PRU01248"/>
    </source>
</evidence>
<organism evidence="9 10">
    <name type="scientific">Clostridium botulinum (strain Kyoto / Type A2)</name>
    <dbReference type="NCBI Taxonomy" id="536232"/>
    <lineage>
        <taxon>Bacteria</taxon>
        <taxon>Bacillati</taxon>
        <taxon>Bacillota</taxon>
        <taxon>Clostridia</taxon>
        <taxon>Eubacteriales</taxon>
        <taxon>Clostridiaceae</taxon>
        <taxon>Clostridium</taxon>
    </lineage>
</organism>
<comment type="function">
    <text evidence="1">Site-specific tyrosine recombinase, which acts by catalyzing the cutting and rejoining of the recombining DNA molecules.</text>
</comment>
<dbReference type="EMBL" id="CP001581">
    <property type="protein sequence ID" value="ACO84363.1"/>
    <property type="molecule type" value="Genomic_DNA"/>
</dbReference>
<dbReference type="PROSITE" id="PS51900">
    <property type="entry name" value="CB"/>
    <property type="match status" value="1"/>
</dbReference>
<dbReference type="HOGENOM" id="CLU_027562_17_0_9"/>
<evidence type="ECO:0000256" key="5">
    <source>
        <dbReference type="ARBA" id="ARBA00023172"/>
    </source>
</evidence>
<evidence type="ECO:0000256" key="4">
    <source>
        <dbReference type="ARBA" id="ARBA00023125"/>
    </source>
</evidence>